<evidence type="ECO:0000256" key="4">
    <source>
        <dbReference type="ARBA" id="ARBA00022884"/>
    </source>
</evidence>
<feature type="region of interest" description="Disordered" evidence="6">
    <location>
        <begin position="347"/>
        <end position="385"/>
    </location>
</feature>
<dbReference type="GO" id="GO:0003723">
    <property type="term" value="F:RNA binding"/>
    <property type="evidence" value="ECO:0007669"/>
    <property type="project" value="UniProtKB-UniRule"/>
</dbReference>
<dbReference type="Pfam" id="PF21148">
    <property type="entry name" value="NSUN5_fdxn-like"/>
    <property type="match status" value="1"/>
</dbReference>
<feature type="binding site" evidence="5">
    <location>
        <begin position="250"/>
        <end position="256"/>
    </location>
    <ligand>
        <name>S-adenosyl-L-methionine</name>
        <dbReference type="ChEBI" id="CHEBI:59789"/>
    </ligand>
</feature>
<keyword evidence="4 5" id="KW-0694">RNA-binding</keyword>
<dbReference type="GO" id="GO:0008173">
    <property type="term" value="F:RNA methyltransferase activity"/>
    <property type="evidence" value="ECO:0007669"/>
    <property type="project" value="InterPro"/>
</dbReference>
<dbReference type="Pfam" id="PF01189">
    <property type="entry name" value="Methyltr_RsmB-F"/>
    <property type="match status" value="1"/>
</dbReference>
<dbReference type="AlphaFoldDB" id="A0AAV9V6I6"/>
<keyword evidence="2 5" id="KW-0808">Transferase</keyword>
<protein>
    <recommendedName>
        <fullName evidence="7">SAM-dependent MTase RsmB/NOP-type domain-containing protein</fullName>
    </recommendedName>
</protein>
<dbReference type="InterPro" id="IPR049560">
    <property type="entry name" value="MeTrfase_RsmB-F_NOP2_cat"/>
</dbReference>
<feature type="region of interest" description="Disordered" evidence="6">
    <location>
        <begin position="575"/>
        <end position="622"/>
    </location>
</feature>
<feature type="domain" description="SAM-dependent MTase RsmB/NOP-type" evidence="7">
    <location>
        <begin position="142"/>
        <end position="512"/>
    </location>
</feature>
<evidence type="ECO:0000259" key="7">
    <source>
        <dbReference type="PROSITE" id="PS51686"/>
    </source>
</evidence>
<dbReference type="Gene3D" id="3.40.50.150">
    <property type="entry name" value="Vaccinia Virus protein VP39"/>
    <property type="match status" value="1"/>
</dbReference>
<feature type="active site" description="Nucleophile" evidence="5">
    <location>
        <position position="427"/>
    </location>
</feature>
<dbReference type="GO" id="GO:0005730">
    <property type="term" value="C:nucleolus"/>
    <property type="evidence" value="ECO:0007669"/>
    <property type="project" value="TreeGrafter"/>
</dbReference>
<evidence type="ECO:0000256" key="1">
    <source>
        <dbReference type="ARBA" id="ARBA00022603"/>
    </source>
</evidence>
<name>A0AAV9V6I6_9PEZI</name>
<reference evidence="8 9" key="1">
    <citation type="submission" date="2019-10" db="EMBL/GenBank/DDBJ databases">
        <authorList>
            <person name="Palmer J.M."/>
        </authorList>
    </citation>
    <scope>NUCLEOTIDE SEQUENCE [LARGE SCALE GENOMIC DNA]</scope>
    <source>
        <strain evidence="8 9">TWF696</strain>
    </source>
</reference>
<keyword evidence="1 5" id="KW-0489">Methyltransferase</keyword>
<dbReference type="Gene3D" id="3.30.70.1170">
    <property type="entry name" value="Sun protein, domain 3"/>
    <property type="match status" value="1"/>
</dbReference>
<organism evidence="8 9">
    <name type="scientific">Orbilia brochopaga</name>
    <dbReference type="NCBI Taxonomy" id="3140254"/>
    <lineage>
        <taxon>Eukaryota</taxon>
        <taxon>Fungi</taxon>
        <taxon>Dikarya</taxon>
        <taxon>Ascomycota</taxon>
        <taxon>Pezizomycotina</taxon>
        <taxon>Orbiliomycetes</taxon>
        <taxon>Orbiliales</taxon>
        <taxon>Orbiliaceae</taxon>
        <taxon>Orbilia</taxon>
    </lineage>
</organism>
<keyword evidence="9" id="KW-1185">Reference proteome</keyword>
<evidence type="ECO:0000256" key="3">
    <source>
        <dbReference type="ARBA" id="ARBA00022691"/>
    </source>
</evidence>
<dbReference type="PRINTS" id="PR02008">
    <property type="entry name" value="RCMTFAMILY"/>
</dbReference>
<dbReference type="Proteomes" id="UP001375240">
    <property type="component" value="Unassembled WGS sequence"/>
</dbReference>
<feature type="compositionally biased region" description="Low complexity" evidence="6">
    <location>
        <begin position="370"/>
        <end position="382"/>
    </location>
</feature>
<dbReference type="InterPro" id="IPR048889">
    <property type="entry name" value="NSUN5_RCM1_N"/>
</dbReference>
<dbReference type="InterPro" id="IPR023267">
    <property type="entry name" value="RCMT"/>
</dbReference>
<evidence type="ECO:0000256" key="5">
    <source>
        <dbReference type="PROSITE-ProRule" id="PRU01023"/>
    </source>
</evidence>
<dbReference type="SUPFAM" id="SSF53335">
    <property type="entry name" value="S-adenosyl-L-methionine-dependent methyltransferases"/>
    <property type="match status" value="1"/>
</dbReference>
<keyword evidence="3 5" id="KW-0949">S-adenosyl-L-methionine</keyword>
<feature type="binding site" evidence="5">
    <location>
        <position position="303"/>
    </location>
    <ligand>
        <name>S-adenosyl-L-methionine</name>
        <dbReference type="ChEBI" id="CHEBI:59789"/>
    </ligand>
</feature>
<comment type="caution">
    <text evidence="8">The sequence shown here is derived from an EMBL/GenBank/DDBJ whole genome shotgun (WGS) entry which is preliminary data.</text>
</comment>
<dbReference type="InterPro" id="IPR001678">
    <property type="entry name" value="MeTrfase_RsmB-F_NOP2_dom"/>
</dbReference>
<feature type="binding site" evidence="5">
    <location>
        <position position="274"/>
    </location>
    <ligand>
        <name>S-adenosyl-L-methionine</name>
        <dbReference type="ChEBI" id="CHEBI:59789"/>
    </ligand>
</feature>
<sequence>MSLYLEAAAILQLPQTTSLKSIIYNPAKPFKSPQPKLYALIVETLKFQDILKEVVENAGILELERKLTPLLSILLTHDLLLAKSGIAASNGPLKDAITRHKARLTAEFTRARIRRGHADVKALVEAVNAEHGRESEDGVAVTSTGLTTFNPRWIRVNTLKSSLDEVLRSPTFREFDEASGMTDLFFFNTVQKHYHRRARLLPDIFAIHPSHDVVSSELYKTGAIILQSAASCLPAIMLNPPVGATVVDGCAAPGNKTTHLAALVGSTGRVFAVERDRRRAEVLEKMTAKAGAEGIVRVLKATDFTTIGEGHEAWEAARYLLLDPSCSGSGILQRIDWDISKLSLPCVPERGSRSTSSSSRKRKRGGLDEGNNAASSSGQQQQPVDAEVLEHDATKEGRLQSLADFQLAIVLHAFSFPNATRITYSTCSIHAEENEGVVVRALSSEIARARGWTVQSREENPLADWYRRGMLQEFSSLDADDEERARVAEGCVRVNRTDSLGGGFFVVCFVRKAASEELRLAGSTCAEAVGTDCAGAGEHSLEEAFSGELQDDEDEEEEWHGISDDADTNQAAVAVAAAADGSTALRRRRKPKRGAQDNMAANAAVNTAINRRFQKKRGKGWS</sequence>
<dbReference type="PANTHER" id="PTHR22807:SF4">
    <property type="entry name" value="28S RRNA (CYTOSINE-C(5))-METHYLTRANSFERASE"/>
    <property type="match status" value="1"/>
</dbReference>
<evidence type="ECO:0000256" key="6">
    <source>
        <dbReference type="SAM" id="MobiDB-lite"/>
    </source>
</evidence>
<dbReference type="Pfam" id="PF21153">
    <property type="entry name" value="NSUN5_N"/>
    <property type="match status" value="1"/>
</dbReference>
<feature type="binding site" evidence="5">
    <location>
        <position position="323"/>
    </location>
    <ligand>
        <name>S-adenosyl-L-methionine</name>
        <dbReference type="ChEBI" id="CHEBI:59789"/>
    </ligand>
</feature>
<proteinExistence type="inferred from homology"/>
<dbReference type="PANTHER" id="PTHR22807">
    <property type="entry name" value="NOP2 YEAST -RELATED NOL1/NOP2/FMU SUN DOMAIN-CONTAINING"/>
    <property type="match status" value="1"/>
</dbReference>
<dbReference type="GO" id="GO:0070475">
    <property type="term" value="P:rRNA base methylation"/>
    <property type="evidence" value="ECO:0007669"/>
    <property type="project" value="TreeGrafter"/>
</dbReference>
<feature type="compositionally biased region" description="Basic residues" evidence="6">
    <location>
        <begin position="612"/>
        <end position="622"/>
    </location>
</feature>
<evidence type="ECO:0000256" key="2">
    <source>
        <dbReference type="ARBA" id="ARBA00022679"/>
    </source>
</evidence>
<dbReference type="EMBL" id="JAVHNQ010000003">
    <property type="protein sequence ID" value="KAK6353191.1"/>
    <property type="molecule type" value="Genomic_DNA"/>
</dbReference>
<dbReference type="InterPro" id="IPR049561">
    <property type="entry name" value="NSUN5_7_fdxn-like"/>
</dbReference>
<dbReference type="PROSITE" id="PS51686">
    <property type="entry name" value="SAM_MT_RSMB_NOP"/>
    <property type="match status" value="1"/>
</dbReference>
<gene>
    <name evidence="8" type="ORF">TWF696_005177</name>
</gene>
<dbReference type="InterPro" id="IPR029063">
    <property type="entry name" value="SAM-dependent_MTases_sf"/>
</dbReference>
<evidence type="ECO:0000313" key="9">
    <source>
        <dbReference type="Proteomes" id="UP001375240"/>
    </source>
</evidence>
<evidence type="ECO:0000313" key="8">
    <source>
        <dbReference type="EMBL" id="KAK6353191.1"/>
    </source>
</evidence>
<accession>A0AAV9V6I6</accession>
<comment type="similarity">
    <text evidence="5">Belongs to the class I-like SAM-binding methyltransferase superfamily. RsmB/NOP family.</text>
</comment>